<evidence type="ECO:0000256" key="3">
    <source>
        <dbReference type="ARBA" id="ARBA00007321"/>
    </source>
</evidence>
<dbReference type="RefSeq" id="XP_051610450.1">
    <property type="nucleotide sequence ID" value="XM_051755456.1"/>
</dbReference>
<dbReference type="GeneID" id="76148994"/>
<dbReference type="EMBL" id="JAIHNG010000047">
    <property type="protein sequence ID" value="KAI5964443.1"/>
    <property type="molecule type" value="Genomic_DNA"/>
</dbReference>
<evidence type="ECO:0000256" key="4">
    <source>
        <dbReference type="ARBA" id="ARBA00022454"/>
    </source>
</evidence>
<keyword evidence="5" id="KW-0539">Nucleus</keyword>
<accession>A0AAD5BHT1</accession>
<keyword evidence="9" id="KW-1185">Reference proteome</keyword>
<organism evidence="8 9">
    <name type="scientific">Candida theae</name>
    <dbReference type="NCBI Taxonomy" id="1198502"/>
    <lineage>
        <taxon>Eukaryota</taxon>
        <taxon>Fungi</taxon>
        <taxon>Dikarya</taxon>
        <taxon>Ascomycota</taxon>
        <taxon>Saccharomycotina</taxon>
        <taxon>Pichiomycetes</taxon>
        <taxon>Debaryomycetaceae</taxon>
        <taxon>Candida/Lodderomyces clade</taxon>
        <taxon>Candida</taxon>
    </lineage>
</organism>
<protein>
    <submittedName>
        <fullName evidence="8">MCM21</fullName>
    </submittedName>
</protein>
<feature type="coiled-coil region" evidence="7">
    <location>
        <begin position="4"/>
        <end position="48"/>
    </location>
</feature>
<evidence type="ECO:0000313" key="9">
    <source>
        <dbReference type="Proteomes" id="UP001204833"/>
    </source>
</evidence>
<dbReference type="AlphaFoldDB" id="A0AAD5BHT1"/>
<gene>
    <name evidence="8" type="ORF">KGF57_000935</name>
</gene>
<evidence type="ECO:0000256" key="1">
    <source>
        <dbReference type="ARBA" id="ARBA00004123"/>
    </source>
</evidence>
<comment type="caution">
    <text evidence="8">The sequence shown here is derived from an EMBL/GenBank/DDBJ whole genome shotgun (WGS) entry which is preliminary data.</text>
</comment>
<comment type="subcellular location">
    <subcellularLocation>
        <location evidence="2">Chromosome</location>
        <location evidence="2">Centromere</location>
    </subcellularLocation>
    <subcellularLocation>
        <location evidence="1">Nucleus</location>
    </subcellularLocation>
</comment>
<proteinExistence type="inferred from homology"/>
<keyword evidence="4" id="KW-0158">Chromosome</keyword>
<dbReference type="InterPro" id="IPR018464">
    <property type="entry name" value="CENP-O"/>
</dbReference>
<name>A0AAD5BHT1_9ASCO</name>
<evidence type="ECO:0000313" key="8">
    <source>
        <dbReference type="EMBL" id="KAI5964443.1"/>
    </source>
</evidence>
<dbReference type="GO" id="GO:0000776">
    <property type="term" value="C:kinetochore"/>
    <property type="evidence" value="ECO:0007669"/>
    <property type="project" value="InterPro"/>
</dbReference>
<keyword evidence="6" id="KW-0137">Centromere</keyword>
<dbReference type="GO" id="GO:0005634">
    <property type="term" value="C:nucleus"/>
    <property type="evidence" value="ECO:0007669"/>
    <property type="project" value="UniProtKB-SubCell"/>
</dbReference>
<comment type="similarity">
    <text evidence="3">Belongs to the CENP-O/MCM21 family.</text>
</comment>
<evidence type="ECO:0000256" key="6">
    <source>
        <dbReference type="ARBA" id="ARBA00023328"/>
    </source>
</evidence>
<evidence type="ECO:0000256" key="7">
    <source>
        <dbReference type="SAM" id="Coils"/>
    </source>
</evidence>
<sequence length="212" mass="24977">MSEDEQLQQEINLLERDVVKLEDELEQLAHDESALLKEVAKLEQLQEEQNEPLVEDHRDVVPIIKHTYFDPSIAQFFDDAEATTQVQPLEKRFIDKADTKENIMYENILRMSGVTAFPINKHLFPNDEILGIRFDTFSSKSRSFKQPHYVILLKSKLKNEQSFWRVHKTTLPVHVPLDRYQEELEKTHDLDKFATSIHLYLARDNEKKESDT</sequence>
<reference evidence="8 9" key="1">
    <citation type="journal article" date="2022" name="DNA Res.">
        <title>Genome analysis of five recently described species of the CUG-Ser clade uncovers Candida theae as a new hybrid lineage with pathogenic potential in the Candida parapsilosis species complex.</title>
        <authorList>
            <person name="Mixao V."/>
            <person name="Del Olmo V."/>
            <person name="Hegedusova E."/>
            <person name="Saus E."/>
            <person name="Pryszcz L."/>
            <person name="Cillingova A."/>
            <person name="Nosek J."/>
            <person name="Gabaldon T."/>
        </authorList>
    </citation>
    <scope>NUCLEOTIDE SEQUENCE [LARGE SCALE GENOMIC DNA]</scope>
    <source>
        <strain evidence="8 9">CBS 12239</strain>
    </source>
</reference>
<evidence type="ECO:0000256" key="2">
    <source>
        <dbReference type="ARBA" id="ARBA00004584"/>
    </source>
</evidence>
<dbReference type="Pfam" id="PF09496">
    <property type="entry name" value="CENP-O"/>
    <property type="match status" value="1"/>
</dbReference>
<evidence type="ECO:0000256" key="5">
    <source>
        <dbReference type="ARBA" id="ARBA00023242"/>
    </source>
</evidence>
<keyword evidence="7" id="KW-0175">Coiled coil</keyword>
<dbReference type="Proteomes" id="UP001204833">
    <property type="component" value="Unassembled WGS sequence"/>
</dbReference>